<dbReference type="InterPro" id="IPR015655">
    <property type="entry name" value="PP2C"/>
</dbReference>
<dbReference type="GO" id="GO:0046872">
    <property type="term" value="F:metal ion binding"/>
    <property type="evidence" value="ECO:0007669"/>
    <property type="project" value="UniProtKB-KW"/>
</dbReference>
<comment type="cofactor">
    <cofactor evidence="2">
        <name>Mg(2+)</name>
        <dbReference type="ChEBI" id="CHEBI:18420"/>
    </cofactor>
</comment>
<dbReference type="PROSITE" id="PS01032">
    <property type="entry name" value="PPM_1"/>
    <property type="match status" value="1"/>
</dbReference>
<evidence type="ECO:0000256" key="10">
    <source>
        <dbReference type="ARBA" id="ARBA00047761"/>
    </source>
</evidence>
<comment type="similarity">
    <text evidence="3 12">Belongs to the PP2C family.</text>
</comment>
<evidence type="ECO:0000256" key="7">
    <source>
        <dbReference type="ARBA" id="ARBA00022842"/>
    </source>
</evidence>
<feature type="compositionally biased region" description="Low complexity" evidence="13">
    <location>
        <begin position="1"/>
        <end position="26"/>
    </location>
</feature>
<evidence type="ECO:0000259" key="14">
    <source>
        <dbReference type="PROSITE" id="PS51746"/>
    </source>
</evidence>
<dbReference type="ExpressionAtlas" id="A0A3L6FXX5">
    <property type="expression patterns" value="baseline and differential"/>
</dbReference>
<dbReference type="EC" id="3.1.3.16" evidence="4"/>
<organism evidence="15">
    <name type="scientific">Zea mays</name>
    <name type="common">Maize</name>
    <dbReference type="NCBI Taxonomy" id="4577"/>
    <lineage>
        <taxon>Eukaryota</taxon>
        <taxon>Viridiplantae</taxon>
        <taxon>Streptophyta</taxon>
        <taxon>Embryophyta</taxon>
        <taxon>Tracheophyta</taxon>
        <taxon>Spermatophyta</taxon>
        <taxon>Magnoliopsida</taxon>
        <taxon>Liliopsida</taxon>
        <taxon>Poales</taxon>
        <taxon>Poaceae</taxon>
        <taxon>PACMAD clade</taxon>
        <taxon>Panicoideae</taxon>
        <taxon>Andropogonodae</taxon>
        <taxon>Andropogoneae</taxon>
        <taxon>Tripsacinae</taxon>
        <taxon>Zea</taxon>
    </lineage>
</organism>
<dbReference type="PROSITE" id="PS51746">
    <property type="entry name" value="PPM_2"/>
    <property type="match status" value="1"/>
</dbReference>
<dbReference type="GO" id="GO:0004722">
    <property type="term" value="F:protein serine/threonine phosphatase activity"/>
    <property type="evidence" value="ECO:0007669"/>
    <property type="project" value="UniProtKB-EC"/>
</dbReference>
<keyword evidence="7" id="KW-0460">Magnesium</keyword>
<evidence type="ECO:0000256" key="2">
    <source>
        <dbReference type="ARBA" id="ARBA00001946"/>
    </source>
</evidence>
<feature type="compositionally biased region" description="Acidic residues" evidence="13">
    <location>
        <begin position="77"/>
        <end position="90"/>
    </location>
</feature>
<sequence length="545" mass="57536">MTSAGVNVPGDDGVGNPAAASGSASAPECRTMQRRRRRLEPQGSGDAAAGPSWVRRLRPAASRFSPSPSQGSADRPNDEEQEEDDPDVQEMELVPLPPAGPQELQPADVPAQVWPVAFGSLSMAGRMRMMEDTISLHPDLCTWADGSPVHFFAVFDGHGGSHVSALCRDRMHEFVAEELGKEGAAFLRRRQEWLAWGDGAGAETSAAAFVRGPRGAWPEREEEERAWRSALRRSFRRADAMAALACACGRVARPSCRCPLSSVVSGIVGSTAVVALLVRGRLVVANCGDSRAVLCRGPAGTPPVPLSSDHKVFEADSWLASGGGLFVLADVQRPDVSGNGGQVRAVRSAPAGSIEASSSSSSSTGTKAGHAVAVPWIASNFRGGSRRAIAVAERTRGGDAGGSEPNRPDERARIEAAGGLVVFNNGHRVRGILAMSRALGDRLLRPEVIAEPEITVTERTAEDECMILATDGMWDVIANDVACNVARHCLEDGNPPPAATAAAATAGREEEPRCVRATSLLARLAIGRETLDNVSIIVVDLKHRE</sequence>
<feature type="compositionally biased region" description="Low complexity" evidence="13">
    <location>
        <begin position="59"/>
        <end position="69"/>
    </location>
</feature>
<dbReference type="AlphaFoldDB" id="A0A3L6FXX5"/>
<feature type="region of interest" description="Disordered" evidence="13">
    <location>
        <begin position="339"/>
        <end position="367"/>
    </location>
</feature>
<name>A0A3L6FXX5_MAIZE</name>
<dbReference type="Proteomes" id="UP000251960">
    <property type="component" value="Chromosome 2"/>
</dbReference>
<dbReference type="CDD" id="cd00143">
    <property type="entry name" value="PP2Cc"/>
    <property type="match status" value="1"/>
</dbReference>
<gene>
    <name evidence="15" type="primary">Os04g0167900_2</name>
    <name evidence="15" type="ORF">Zm00014a_006582</name>
</gene>
<evidence type="ECO:0000256" key="11">
    <source>
        <dbReference type="ARBA" id="ARBA00048336"/>
    </source>
</evidence>
<evidence type="ECO:0000256" key="13">
    <source>
        <dbReference type="SAM" id="MobiDB-lite"/>
    </source>
</evidence>
<proteinExistence type="inferred from homology"/>
<keyword evidence="6 12" id="KW-0378">Hydrolase</keyword>
<dbReference type="Gene3D" id="3.60.40.10">
    <property type="entry name" value="PPM-type phosphatase domain"/>
    <property type="match status" value="1"/>
</dbReference>
<keyword evidence="9" id="KW-0464">Manganese</keyword>
<accession>A0A3L6FXX5</accession>
<dbReference type="PANTHER" id="PTHR47992">
    <property type="entry name" value="PROTEIN PHOSPHATASE"/>
    <property type="match status" value="1"/>
</dbReference>
<reference evidence="15" key="1">
    <citation type="journal article" date="2018" name="Nat. Genet.">
        <title>Extensive intraspecific gene order and gene structural variations between Mo17 and other maize genomes.</title>
        <authorList>
            <person name="Sun S."/>
            <person name="Zhou Y."/>
            <person name="Chen J."/>
            <person name="Shi J."/>
            <person name="Zhao H."/>
            <person name="Zhao H."/>
            <person name="Song W."/>
            <person name="Zhang M."/>
            <person name="Cui Y."/>
            <person name="Dong X."/>
            <person name="Liu H."/>
            <person name="Ma X."/>
            <person name="Jiao Y."/>
            <person name="Wang B."/>
            <person name="Wei X."/>
            <person name="Stein J.C."/>
            <person name="Glaubitz J.C."/>
            <person name="Lu F."/>
            <person name="Yu G."/>
            <person name="Liang C."/>
            <person name="Fengler K."/>
            <person name="Li B."/>
            <person name="Rafalski A."/>
            <person name="Schnable P.S."/>
            <person name="Ware D.H."/>
            <person name="Buckler E.S."/>
            <person name="Lai J."/>
        </authorList>
    </citation>
    <scope>NUCLEOTIDE SEQUENCE [LARGE SCALE GENOMIC DNA]</scope>
    <source>
        <tissue evidence="15">Seedling</tissue>
    </source>
</reference>
<dbReference type="SMART" id="SM00332">
    <property type="entry name" value="PP2Cc"/>
    <property type="match status" value="1"/>
</dbReference>
<keyword evidence="8 12" id="KW-0904">Protein phosphatase</keyword>
<evidence type="ECO:0000256" key="8">
    <source>
        <dbReference type="ARBA" id="ARBA00022912"/>
    </source>
</evidence>
<protein>
    <recommendedName>
        <fullName evidence="4">protein-serine/threonine phosphatase</fullName>
        <ecNumber evidence="4">3.1.3.16</ecNumber>
    </recommendedName>
</protein>
<dbReference type="SUPFAM" id="SSF81606">
    <property type="entry name" value="PP2C-like"/>
    <property type="match status" value="2"/>
</dbReference>
<dbReference type="InterPro" id="IPR000222">
    <property type="entry name" value="PP2C_BS"/>
</dbReference>
<dbReference type="InterPro" id="IPR001932">
    <property type="entry name" value="PPM-type_phosphatase-like_dom"/>
</dbReference>
<evidence type="ECO:0000256" key="6">
    <source>
        <dbReference type="ARBA" id="ARBA00022801"/>
    </source>
</evidence>
<comment type="catalytic activity">
    <reaction evidence="11">
        <text>O-phospho-L-threonyl-[protein] + H2O = L-threonyl-[protein] + phosphate</text>
        <dbReference type="Rhea" id="RHEA:47004"/>
        <dbReference type="Rhea" id="RHEA-COMP:11060"/>
        <dbReference type="Rhea" id="RHEA-COMP:11605"/>
        <dbReference type="ChEBI" id="CHEBI:15377"/>
        <dbReference type="ChEBI" id="CHEBI:30013"/>
        <dbReference type="ChEBI" id="CHEBI:43474"/>
        <dbReference type="ChEBI" id="CHEBI:61977"/>
        <dbReference type="EC" id="3.1.3.16"/>
    </reaction>
</comment>
<evidence type="ECO:0000313" key="15">
    <source>
        <dbReference type="EMBL" id="PWZ39755.1"/>
    </source>
</evidence>
<evidence type="ECO:0000256" key="9">
    <source>
        <dbReference type="ARBA" id="ARBA00023211"/>
    </source>
</evidence>
<dbReference type="Pfam" id="PF00481">
    <property type="entry name" value="PP2C"/>
    <property type="match status" value="3"/>
</dbReference>
<keyword evidence="5" id="KW-0479">Metal-binding</keyword>
<comment type="catalytic activity">
    <reaction evidence="10">
        <text>O-phospho-L-seryl-[protein] + H2O = L-seryl-[protein] + phosphate</text>
        <dbReference type="Rhea" id="RHEA:20629"/>
        <dbReference type="Rhea" id="RHEA-COMP:9863"/>
        <dbReference type="Rhea" id="RHEA-COMP:11604"/>
        <dbReference type="ChEBI" id="CHEBI:15377"/>
        <dbReference type="ChEBI" id="CHEBI:29999"/>
        <dbReference type="ChEBI" id="CHEBI:43474"/>
        <dbReference type="ChEBI" id="CHEBI:83421"/>
        <dbReference type="EC" id="3.1.3.16"/>
    </reaction>
</comment>
<evidence type="ECO:0000256" key="3">
    <source>
        <dbReference type="ARBA" id="ARBA00006702"/>
    </source>
</evidence>
<comment type="caution">
    <text evidence="15">The sequence shown here is derived from an EMBL/GenBank/DDBJ whole genome shotgun (WGS) entry which is preliminary data.</text>
</comment>
<comment type="cofactor">
    <cofactor evidence="1">
        <name>Mn(2+)</name>
        <dbReference type="ChEBI" id="CHEBI:29035"/>
    </cofactor>
</comment>
<dbReference type="EMBL" id="NCVQ01000003">
    <property type="protein sequence ID" value="PWZ39755.1"/>
    <property type="molecule type" value="Genomic_DNA"/>
</dbReference>
<feature type="region of interest" description="Disordered" evidence="13">
    <location>
        <begin position="1"/>
        <end position="100"/>
    </location>
</feature>
<feature type="domain" description="PPM-type phosphatase" evidence="14">
    <location>
        <begin position="117"/>
        <end position="541"/>
    </location>
</feature>
<evidence type="ECO:0000256" key="12">
    <source>
        <dbReference type="RuleBase" id="RU003465"/>
    </source>
</evidence>
<evidence type="ECO:0000256" key="1">
    <source>
        <dbReference type="ARBA" id="ARBA00001936"/>
    </source>
</evidence>
<evidence type="ECO:0000256" key="4">
    <source>
        <dbReference type="ARBA" id="ARBA00013081"/>
    </source>
</evidence>
<dbReference type="InterPro" id="IPR036457">
    <property type="entry name" value="PPM-type-like_dom_sf"/>
</dbReference>
<evidence type="ECO:0000256" key="5">
    <source>
        <dbReference type="ARBA" id="ARBA00022723"/>
    </source>
</evidence>